<name>A0A7I7TEG4_9MYCO</name>
<accession>A0A7I7TEG4</accession>
<evidence type="ECO:0000256" key="2">
    <source>
        <dbReference type="SAM" id="MobiDB-lite"/>
    </source>
</evidence>
<proteinExistence type="predicted"/>
<evidence type="ECO:0000256" key="1">
    <source>
        <dbReference type="ARBA" id="ARBA00023125"/>
    </source>
</evidence>
<keyword evidence="5" id="KW-1185">Reference proteome</keyword>
<dbReference type="SMART" id="SM00422">
    <property type="entry name" value="HTH_MERR"/>
    <property type="match status" value="1"/>
</dbReference>
<dbReference type="EMBL" id="AP022596">
    <property type="protein sequence ID" value="BBY67103.1"/>
    <property type="molecule type" value="Genomic_DNA"/>
</dbReference>
<dbReference type="PROSITE" id="PS50937">
    <property type="entry name" value="HTH_MERR_2"/>
    <property type="match status" value="1"/>
</dbReference>
<dbReference type="Pfam" id="PF13411">
    <property type="entry name" value="MerR_1"/>
    <property type="match status" value="1"/>
</dbReference>
<dbReference type="Proteomes" id="UP000467148">
    <property type="component" value="Chromosome"/>
</dbReference>
<feature type="compositionally biased region" description="Basic and acidic residues" evidence="2">
    <location>
        <begin position="1"/>
        <end position="16"/>
    </location>
</feature>
<dbReference type="Gene3D" id="1.10.1660.10">
    <property type="match status" value="1"/>
</dbReference>
<feature type="region of interest" description="Disordered" evidence="2">
    <location>
        <begin position="1"/>
        <end position="20"/>
    </location>
</feature>
<sequence length="258" mass="27970">MVREASVGEERSREELMMQPDTPALAGMSIGAVLDLLRPDFPDVTISKIRFLEAEGLVTPERSASGYRRFTAYDCARLRFILTAQRDHYLPLKVIKAQLDALPDGELPHVGSPYAVPRLVTVSGDSADDDDAARTQVRLSREDLLERSGVDEELVVALCKAGVITTGPGGLFDEHSVVIAQCARALGEYGVEPRHLRAFRSAADRQSDLIAQIAGPVGKASKTGARDRADDLAREVAALAITLHTSLIKSAVRDVLDR</sequence>
<evidence type="ECO:0000313" key="5">
    <source>
        <dbReference type="Proteomes" id="UP000467148"/>
    </source>
</evidence>
<dbReference type="GO" id="GO:0003677">
    <property type="term" value="F:DNA binding"/>
    <property type="evidence" value="ECO:0007669"/>
    <property type="project" value="UniProtKB-KW"/>
</dbReference>
<protein>
    <submittedName>
        <fullName evidence="4">Putative HTH-type transcriptional regulator</fullName>
    </submittedName>
</protein>
<dbReference type="PANTHER" id="PTHR30204">
    <property type="entry name" value="REDOX-CYCLING DRUG-SENSING TRANSCRIPTIONAL ACTIVATOR SOXR"/>
    <property type="match status" value="1"/>
</dbReference>
<organism evidence="4 5">
    <name type="scientific">Mycolicibacterium helvum</name>
    <dbReference type="NCBI Taxonomy" id="1534349"/>
    <lineage>
        <taxon>Bacteria</taxon>
        <taxon>Bacillati</taxon>
        <taxon>Actinomycetota</taxon>
        <taxon>Actinomycetes</taxon>
        <taxon>Mycobacteriales</taxon>
        <taxon>Mycobacteriaceae</taxon>
        <taxon>Mycolicibacterium</taxon>
    </lineage>
</organism>
<dbReference type="SUPFAM" id="SSF46955">
    <property type="entry name" value="Putative DNA-binding domain"/>
    <property type="match status" value="1"/>
</dbReference>
<gene>
    <name evidence="4" type="ORF">MHEL_53460</name>
</gene>
<keyword evidence="1" id="KW-0238">DNA-binding</keyword>
<dbReference type="AlphaFoldDB" id="A0A7I7TEG4"/>
<dbReference type="KEGG" id="mhev:MHEL_53460"/>
<dbReference type="InterPro" id="IPR047057">
    <property type="entry name" value="MerR_fam"/>
</dbReference>
<feature type="domain" description="HTH merR-type" evidence="3">
    <location>
        <begin position="43"/>
        <end position="101"/>
    </location>
</feature>
<evidence type="ECO:0000313" key="4">
    <source>
        <dbReference type="EMBL" id="BBY67103.1"/>
    </source>
</evidence>
<dbReference type="CDD" id="cd00592">
    <property type="entry name" value="HTH_MerR-like"/>
    <property type="match status" value="1"/>
</dbReference>
<reference evidence="4 5" key="1">
    <citation type="journal article" date="2019" name="Emerg. Microbes Infect.">
        <title>Comprehensive subspecies identification of 175 nontuberculous mycobacteria species based on 7547 genomic profiles.</title>
        <authorList>
            <person name="Matsumoto Y."/>
            <person name="Kinjo T."/>
            <person name="Motooka D."/>
            <person name="Nabeya D."/>
            <person name="Jung N."/>
            <person name="Uechi K."/>
            <person name="Horii T."/>
            <person name="Iida T."/>
            <person name="Fujita J."/>
            <person name="Nakamura S."/>
        </authorList>
    </citation>
    <scope>NUCLEOTIDE SEQUENCE [LARGE SCALE GENOMIC DNA]</scope>
    <source>
        <strain evidence="4 5">JCM 30396</strain>
    </source>
</reference>
<dbReference type="InterPro" id="IPR000551">
    <property type="entry name" value="MerR-type_HTH_dom"/>
</dbReference>
<dbReference type="GO" id="GO:0003700">
    <property type="term" value="F:DNA-binding transcription factor activity"/>
    <property type="evidence" value="ECO:0007669"/>
    <property type="project" value="InterPro"/>
</dbReference>
<dbReference type="InterPro" id="IPR009061">
    <property type="entry name" value="DNA-bd_dom_put_sf"/>
</dbReference>
<evidence type="ECO:0000259" key="3">
    <source>
        <dbReference type="PROSITE" id="PS50937"/>
    </source>
</evidence>
<dbReference type="PANTHER" id="PTHR30204:SF89">
    <property type="entry name" value="HTH MERR-TYPE DOMAIN-CONTAINING PROTEIN"/>
    <property type="match status" value="1"/>
</dbReference>